<reference evidence="1" key="2">
    <citation type="journal article" date="2015" name="Data Brief">
        <title>Shoot transcriptome of the giant reed, Arundo donax.</title>
        <authorList>
            <person name="Barrero R.A."/>
            <person name="Guerrero F.D."/>
            <person name="Moolhuijzen P."/>
            <person name="Goolsby J.A."/>
            <person name="Tidwell J."/>
            <person name="Bellgard S.E."/>
            <person name="Bellgard M.I."/>
        </authorList>
    </citation>
    <scope>NUCLEOTIDE SEQUENCE</scope>
    <source>
        <tissue evidence="1">Shoot tissue taken approximately 20 cm above the soil surface</tissue>
    </source>
</reference>
<organism evidence="1">
    <name type="scientific">Arundo donax</name>
    <name type="common">Giant reed</name>
    <name type="synonym">Donax arundinaceus</name>
    <dbReference type="NCBI Taxonomy" id="35708"/>
    <lineage>
        <taxon>Eukaryota</taxon>
        <taxon>Viridiplantae</taxon>
        <taxon>Streptophyta</taxon>
        <taxon>Embryophyta</taxon>
        <taxon>Tracheophyta</taxon>
        <taxon>Spermatophyta</taxon>
        <taxon>Magnoliopsida</taxon>
        <taxon>Liliopsida</taxon>
        <taxon>Poales</taxon>
        <taxon>Poaceae</taxon>
        <taxon>PACMAD clade</taxon>
        <taxon>Arundinoideae</taxon>
        <taxon>Arundineae</taxon>
        <taxon>Arundo</taxon>
    </lineage>
</organism>
<name>A0A0A8YTV3_ARUDO</name>
<accession>A0A0A8YTV3</accession>
<protein>
    <submittedName>
        <fullName evidence="1">Uncharacterized protein</fullName>
    </submittedName>
</protein>
<dbReference type="EMBL" id="GBRH01267894">
    <property type="protein sequence ID" value="JAD30001.1"/>
    <property type="molecule type" value="Transcribed_RNA"/>
</dbReference>
<dbReference type="AlphaFoldDB" id="A0A0A8YTV3"/>
<sequence length="21" mass="2320">MSSVLLSTTTFPHRPRITTCA</sequence>
<proteinExistence type="predicted"/>
<evidence type="ECO:0000313" key="1">
    <source>
        <dbReference type="EMBL" id="JAD30001.1"/>
    </source>
</evidence>
<reference evidence="1" key="1">
    <citation type="submission" date="2014-09" db="EMBL/GenBank/DDBJ databases">
        <authorList>
            <person name="Magalhaes I.L.F."/>
            <person name="Oliveira U."/>
            <person name="Santos F.R."/>
            <person name="Vidigal T.H.D.A."/>
            <person name="Brescovit A.D."/>
            <person name="Santos A.J."/>
        </authorList>
    </citation>
    <scope>NUCLEOTIDE SEQUENCE</scope>
    <source>
        <tissue evidence="1">Shoot tissue taken approximately 20 cm above the soil surface</tissue>
    </source>
</reference>